<name>A0A1X7SE33_AMPQE</name>
<evidence type="ECO:0000313" key="1">
    <source>
        <dbReference type="EnsemblMetazoa" id="Aqu2.1.00315_001"/>
    </source>
</evidence>
<protein>
    <submittedName>
        <fullName evidence="1">Uncharacterized protein</fullName>
    </submittedName>
</protein>
<dbReference type="EnsemblMetazoa" id="Aqu2.1.00315_001">
    <property type="protein sequence ID" value="Aqu2.1.00315_001"/>
    <property type="gene ID" value="Aqu2.1.00315"/>
</dbReference>
<dbReference type="SMART" id="SM00248">
    <property type="entry name" value="ANK"/>
    <property type="match status" value="2"/>
</dbReference>
<proteinExistence type="predicted"/>
<dbReference type="AlphaFoldDB" id="A0A1X7SE33"/>
<accession>A0A1X7SE33</accession>
<dbReference type="InterPro" id="IPR002110">
    <property type="entry name" value="Ankyrin_rpt"/>
</dbReference>
<dbReference type="Gene3D" id="1.25.40.20">
    <property type="entry name" value="Ankyrin repeat-containing domain"/>
    <property type="match status" value="1"/>
</dbReference>
<sequence length="146" mass="17281">MAESKLERKCRRAFEKGDHKKAVRLLRSQDPKALHQKERYLLYHSISNGWLDTTRDLINNYSYPYKHNYYDGQSCLYIAAKGNHVDIVEYLIKECRCDPMMRTYNYGKGDPVLHYVARKGLLDVLKCMVMNINGHNIMNKQYRDTN</sequence>
<dbReference type="SUPFAM" id="SSF48403">
    <property type="entry name" value="Ankyrin repeat"/>
    <property type="match status" value="1"/>
</dbReference>
<reference evidence="1" key="1">
    <citation type="submission" date="2017-05" db="UniProtKB">
        <authorList>
            <consortium name="EnsemblMetazoa"/>
        </authorList>
    </citation>
    <scope>IDENTIFICATION</scope>
</reference>
<dbReference type="Pfam" id="PF12796">
    <property type="entry name" value="Ank_2"/>
    <property type="match status" value="1"/>
</dbReference>
<organism evidence="1">
    <name type="scientific">Amphimedon queenslandica</name>
    <name type="common">Sponge</name>
    <dbReference type="NCBI Taxonomy" id="400682"/>
    <lineage>
        <taxon>Eukaryota</taxon>
        <taxon>Metazoa</taxon>
        <taxon>Porifera</taxon>
        <taxon>Demospongiae</taxon>
        <taxon>Heteroscleromorpha</taxon>
        <taxon>Haplosclerida</taxon>
        <taxon>Niphatidae</taxon>
        <taxon>Amphimedon</taxon>
    </lineage>
</organism>
<dbReference type="InterPro" id="IPR036770">
    <property type="entry name" value="Ankyrin_rpt-contain_sf"/>
</dbReference>
<dbReference type="InParanoid" id="A0A1X7SE33"/>